<feature type="non-terminal residue" evidence="1">
    <location>
        <position position="137"/>
    </location>
</feature>
<accession>A0ACA9NVQ0</accession>
<dbReference type="Proteomes" id="UP000789860">
    <property type="component" value="Unassembled WGS sequence"/>
</dbReference>
<gene>
    <name evidence="1" type="ORF">SCALOS_LOCUS9641</name>
</gene>
<comment type="caution">
    <text evidence="1">The sequence shown here is derived from an EMBL/GenBank/DDBJ whole genome shotgun (WGS) entry which is preliminary data.</text>
</comment>
<organism evidence="1 2">
    <name type="scientific">Scutellospora calospora</name>
    <dbReference type="NCBI Taxonomy" id="85575"/>
    <lineage>
        <taxon>Eukaryota</taxon>
        <taxon>Fungi</taxon>
        <taxon>Fungi incertae sedis</taxon>
        <taxon>Mucoromycota</taxon>
        <taxon>Glomeromycotina</taxon>
        <taxon>Glomeromycetes</taxon>
        <taxon>Diversisporales</taxon>
        <taxon>Gigasporaceae</taxon>
        <taxon>Scutellospora</taxon>
    </lineage>
</organism>
<name>A0ACA9NVQ0_9GLOM</name>
<reference evidence="1" key="1">
    <citation type="submission" date="2021-06" db="EMBL/GenBank/DDBJ databases">
        <authorList>
            <person name="Kallberg Y."/>
            <person name="Tangrot J."/>
            <person name="Rosling A."/>
        </authorList>
    </citation>
    <scope>NUCLEOTIDE SEQUENCE</scope>
    <source>
        <strain evidence="1">AU212A</strain>
    </source>
</reference>
<evidence type="ECO:0000313" key="1">
    <source>
        <dbReference type="EMBL" id="CAG8678502.1"/>
    </source>
</evidence>
<protein>
    <submittedName>
        <fullName evidence="1">2261_t:CDS:1</fullName>
    </submittedName>
</protein>
<sequence>EEQKRREAEHNSREKRIVLEKQYKEKIKLKEEYDQIEKTKLVRKQKELLIVKEKEEEEEMFCNYESLITQEVKRIKEKKANKEKTAIEILFQDDQSIEFPKITIEKTAKAKLTPEAEMKVYIPQVEDKIVEDIVEQK</sequence>
<proteinExistence type="predicted"/>
<evidence type="ECO:0000313" key="2">
    <source>
        <dbReference type="Proteomes" id="UP000789860"/>
    </source>
</evidence>
<keyword evidence="2" id="KW-1185">Reference proteome</keyword>
<feature type="non-terminal residue" evidence="1">
    <location>
        <position position="1"/>
    </location>
</feature>
<dbReference type="EMBL" id="CAJVPM010031000">
    <property type="protein sequence ID" value="CAG8678502.1"/>
    <property type="molecule type" value="Genomic_DNA"/>
</dbReference>